<feature type="transmembrane region" description="Helical" evidence="6">
    <location>
        <begin position="89"/>
        <end position="114"/>
    </location>
</feature>
<feature type="transmembrane region" description="Helical" evidence="6">
    <location>
        <begin position="551"/>
        <end position="578"/>
    </location>
</feature>
<dbReference type="InterPro" id="IPR050598">
    <property type="entry name" value="AminoAcid_Transporter"/>
</dbReference>
<dbReference type="PIRSF" id="PIRSF006060">
    <property type="entry name" value="AA_transporter"/>
    <property type="match status" value="1"/>
</dbReference>
<feature type="transmembrane region" description="Helical" evidence="6">
    <location>
        <begin position="163"/>
        <end position="187"/>
    </location>
</feature>
<accession>G2Q4J2</accession>
<dbReference type="InParanoid" id="G2Q4J2"/>
<dbReference type="InterPro" id="IPR002293">
    <property type="entry name" value="AA/rel_permease1"/>
</dbReference>
<feature type="transmembrane region" description="Helical" evidence="6">
    <location>
        <begin position="407"/>
        <end position="428"/>
    </location>
</feature>
<dbReference type="Proteomes" id="UP000007322">
    <property type="component" value="Chromosome 1"/>
</dbReference>
<dbReference type="PANTHER" id="PTHR11785:SF532">
    <property type="entry name" value="TRANSPORTER, PUTATIVE (EUROFUNG)-RELATED"/>
    <property type="match status" value="1"/>
</dbReference>
<name>G2Q4J2_THET4</name>
<evidence type="ECO:0000256" key="3">
    <source>
        <dbReference type="ARBA" id="ARBA00022989"/>
    </source>
</evidence>
<evidence type="ECO:0000313" key="8">
    <source>
        <dbReference type="Proteomes" id="UP000007322"/>
    </source>
</evidence>
<feature type="compositionally biased region" description="Acidic residues" evidence="5">
    <location>
        <begin position="1"/>
        <end position="11"/>
    </location>
</feature>
<feature type="transmembrane region" description="Helical" evidence="6">
    <location>
        <begin position="315"/>
        <end position="335"/>
    </location>
</feature>
<feature type="transmembrane region" description="Helical" evidence="6">
    <location>
        <begin position="254"/>
        <end position="277"/>
    </location>
</feature>
<dbReference type="KEGG" id="mtm:MYCTH_2295358"/>
<dbReference type="HOGENOM" id="CLU_013661_4_1_1"/>
<keyword evidence="3 6" id="KW-1133">Transmembrane helix</keyword>
<feature type="transmembrane region" description="Helical" evidence="6">
    <location>
        <begin position="356"/>
        <end position="377"/>
    </location>
</feature>
<evidence type="ECO:0000256" key="6">
    <source>
        <dbReference type="SAM" id="Phobius"/>
    </source>
</evidence>
<proteinExistence type="predicted"/>
<evidence type="ECO:0000256" key="4">
    <source>
        <dbReference type="ARBA" id="ARBA00023136"/>
    </source>
</evidence>
<sequence length="605" mass="64388">MNFPVEGDEETPLLRSTTSPRELSSAPRYDDDDDDDNALSPTKTAGLVLAPPLLPPPPPGVGQAPGRSVEDDVVPETAVLGRNLGWSSAYILIVSRVIGSGIFATPGAILGAVGSVGLSLLLWLAGALVSWCALVVALEYGCMLPRSGGQKVYLEFTYRRPRLLASFLVAVHALLLGFTASNCIVFGEYLLFALGKREEGPSGTAPAAAAAGEEGAAAGRPVQVRLLAIGLMTAITVLHGGFMRAGIAVQNVLGWVKIGLVLLMTVSAGVVVVTRYAPGEPGVVVPGGGGGGLDSSELGPRAFPTTWDGFWEGSVWNWSIISAALFKVFYSYAGLASVNNVMNEVRDPVRTLRSAAPTALVTACVLYLLTNVAYFSVVPLDEIKHGGELVAALFFERVFGQNLGRHLLPLAVAVSAAGNVMVVTFALARLNQEIARQGIIPFGEALSSSRPFGSPLGGLILHYIPSVIVISIPYKDIYSFILEVEGYPGQFFSLAIAVGLIRLRWTRPDLKRPYKAFLPAAWFSAALSIALLCAPFIPYNGESWGAHLSRVSYALVGISVLAFGVMYWTVVTILLPWWGNYRLEERADILPDGTTITKLVHVPMV</sequence>
<gene>
    <name evidence="7" type="ORF">MYCTH_2295358</name>
</gene>
<protein>
    <submittedName>
        <fullName evidence="7">Uncharacterized protein</fullName>
    </submittedName>
</protein>
<evidence type="ECO:0000256" key="1">
    <source>
        <dbReference type="ARBA" id="ARBA00004141"/>
    </source>
</evidence>
<dbReference type="VEuPathDB" id="FungiDB:MYCTH_2295358"/>
<feature type="region of interest" description="Disordered" evidence="5">
    <location>
        <begin position="1"/>
        <end position="68"/>
    </location>
</feature>
<dbReference type="GO" id="GO:0016020">
    <property type="term" value="C:membrane"/>
    <property type="evidence" value="ECO:0007669"/>
    <property type="project" value="UniProtKB-SubCell"/>
</dbReference>
<dbReference type="PANTHER" id="PTHR11785">
    <property type="entry name" value="AMINO ACID TRANSPORTER"/>
    <property type="match status" value="1"/>
</dbReference>
<dbReference type="GeneID" id="11505728"/>
<comment type="subcellular location">
    <subcellularLocation>
        <location evidence="1">Membrane</location>
        <topology evidence="1">Multi-pass membrane protein</topology>
    </subcellularLocation>
</comment>
<reference evidence="7 8" key="1">
    <citation type="journal article" date="2011" name="Nat. Biotechnol.">
        <title>Comparative genomic analysis of the thermophilic biomass-degrading fungi Myceliophthora thermophila and Thielavia terrestris.</title>
        <authorList>
            <person name="Berka R.M."/>
            <person name="Grigoriev I.V."/>
            <person name="Otillar R."/>
            <person name="Salamov A."/>
            <person name="Grimwood J."/>
            <person name="Reid I."/>
            <person name="Ishmael N."/>
            <person name="John T."/>
            <person name="Darmond C."/>
            <person name="Moisan M.-C."/>
            <person name="Henrissat B."/>
            <person name="Coutinho P.M."/>
            <person name="Lombard V."/>
            <person name="Natvig D.O."/>
            <person name="Lindquist E."/>
            <person name="Schmutz J."/>
            <person name="Lucas S."/>
            <person name="Harris P."/>
            <person name="Powlowski J."/>
            <person name="Bellemare A."/>
            <person name="Taylor D."/>
            <person name="Butler G."/>
            <person name="de Vries R.P."/>
            <person name="Allijn I.E."/>
            <person name="van den Brink J."/>
            <person name="Ushinsky S."/>
            <person name="Storms R."/>
            <person name="Powell A.J."/>
            <person name="Paulsen I.T."/>
            <person name="Elbourne L.D.H."/>
            <person name="Baker S.E."/>
            <person name="Magnuson J."/>
            <person name="LaBoissiere S."/>
            <person name="Clutterbuck A.J."/>
            <person name="Martinez D."/>
            <person name="Wogulis M."/>
            <person name="de Leon A.L."/>
            <person name="Rey M.W."/>
            <person name="Tsang A."/>
        </authorList>
    </citation>
    <scope>NUCLEOTIDE SEQUENCE [LARGE SCALE GENOMIC DNA]</scope>
    <source>
        <strain evidence="8">ATCC 42464 / BCRC 31852 / DSM 1799</strain>
    </source>
</reference>
<feature type="transmembrane region" description="Helical" evidence="6">
    <location>
        <begin position="517"/>
        <end position="539"/>
    </location>
</feature>
<dbReference type="OMA" id="EGSNWSW"/>
<dbReference type="STRING" id="573729.G2Q4J2"/>
<keyword evidence="4 6" id="KW-0472">Membrane</keyword>
<dbReference type="OrthoDB" id="5982228at2759"/>
<dbReference type="eggNOG" id="KOG1287">
    <property type="taxonomic scope" value="Eukaryota"/>
</dbReference>
<dbReference type="EMBL" id="CP003002">
    <property type="protein sequence ID" value="AEO53685.1"/>
    <property type="molecule type" value="Genomic_DNA"/>
</dbReference>
<feature type="transmembrane region" description="Helical" evidence="6">
    <location>
        <begin position="120"/>
        <end position="142"/>
    </location>
</feature>
<dbReference type="Pfam" id="PF13520">
    <property type="entry name" value="AA_permease_2"/>
    <property type="match status" value="1"/>
</dbReference>
<feature type="transmembrane region" description="Helical" evidence="6">
    <location>
        <begin position="222"/>
        <end position="242"/>
    </location>
</feature>
<dbReference type="AlphaFoldDB" id="G2Q4J2"/>
<evidence type="ECO:0000256" key="2">
    <source>
        <dbReference type="ARBA" id="ARBA00022692"/>
    </source>
</evidence>
<keyword evidence="2 6" id="KW-0812">Transmembrane</keyword>
<organism evidence="7 8">
    <name type="scientific">Thermothelomyces thermophilus (strain ATCC 42464 / BCRC 31852 / DSM 1799)</name>
    <name type="common">Sporotrichum thermophile</name>
    <dbReference type="NCBI Taxonomy" id="573729"/>
    <lineage>
        <taxon>Eukaryota</taxon>
        <taxon>Fungi</taxon>
        <taxon>Dikarya</taxon>
        <taxon>Ascomycota</taxon>
        <taxon>Pezizomycotina</taxon>
        <taxon>Sordariomycetes</taxon>
        <taxon>Sordariomycetidae</taxon>
        <taxon>Sordariales</taxon>
        <taxon>Chaetomiaceae</taxon>
        <taxon>Thermothelomyces</taxon>
    </lineage>
</organism>
<keyword evidence="8" id="KW-1185">Reference proteome</keyword>
<feature type="transmembrane region" description="Helical" evidence="6">
    <location>
        <begin position="456"/>
        <end position="474"/>
    </location>
</feature>
<dbReference type="Gene3D" id="1.20.1740.10">
    <property type="entry name" value="Amino acid/polyamine transporter I"/>
    <property type="match status" value="1"/>
</dbReference>
<evidence type="ECO:0000256" key="5">
    <source>
        <dbReference type="SAM" id="MobiDB-lite"/>
    </source>
</evidence>
<feature type="transmembrane region" description="Helical" evidence="6">
    <location>
        <begin position="486"/>
        <end position="505"/>
    </location>
</feature>
<evidence type="ECO:0000313" key="7">
    <source>
        <dbReference type="EMBL" id="AEO53685.1"/>
    </source>
</evidence>
<dbReference type="GO" id="GO:0015179">
    <property type="term" value="F:L-amino acid transmembrane transporter activity"/>
    <property type="evidence" value="ECO:0007669"/>
    <property type="project" value="TreeGrafter"/>
</dbReference>
<dbReference type="RefSeq" id="XP_003658930.1">
    <property type="nucleotide sequence ID" value="XM_003658882.1"/>
</dbReference>